<name>A0A179SC63_9HYPH</name>
<evidence type="ECO:0000313" key="1">
    <source>
        <dbReference type="EMBL" id="OAS23951.1"/>
    </source>
</evidence>
<gene>
    <name evidence="1" type="ORF">A5481_16015</name>
</gene>
<accession>A0A179SC63</accession>
<dbReference type="EMBL" id="LWHQ01000028">
    <property type="protein sequence ID" value="OAS23951.1"/>
    <property type="molecule type" value="Genomic_DNA"/>
</dbReference>
<evidence type="ECO:0000313" key="2">
    <source>
        <dbReference type="Proteomes" id="UP000078316"/>
    </source>
</evidence>
<dbReference type="AlphaFoldDB" id="A0A179SC63"/>
<organism evidence="1 2">
    <name type="scientific">Methylobacterium platani</name>
    <dbReference type="NCBI Taxonomy" id="427683"/>
    <lineage>
        <taxon>Bacteria</taxon>
        <taxon>Pseudomonadati</taxon>
        <taxon>Pseudomonadota</taxon>
        <taxon>Alphaproteobacteria</taxon>
        <taxon>Hyphomicrobiales</taxon>
        <taxon>Methylobacteriaceae</taxon>
        <taxon>Methylobacterium</taxon>
    </lineage>
</organism>
<reference evidence="1 2" key="1">
    <citation type="submission" date="2016-04" db="EMBL/GenBank/DDBJ databases">
        <authorList>
            <person name="Evans L.H."/>
            <person name="Alamgir A."/>
            <person name="Owens N."/>
            <person name="Weber N.D."/>
            <person name="Virtaneva K."/>
            <person name="Barbian K."/>
            <person name="Babar A."/>
            <person name="Rosenke K."/>
        </authorList>
    </citation>
    <scope>NUCLEOTIDE SEQUENCE [LARGE SCALE GENOMIC DNA]</scope>
    <source>
        <strain evidence="1 2">PMB02</strain>
    </source>
</reference>
<protein>
    <submittedName>
        <fullName evidence="1">Uncharacterized protein</fullName>
    </submittedName>
</protein>
<comment type="caution">
    <text evidence="1">The sequence shown here is derived from an EMBL/GenBank/DDBJ whole genome shotgun (WGS) entry which is preliminary data.</text>
</comment>
<dbReference type="STRING" id="427683.A5481_16015"/>
<dbReference type="Proteomes" id="UP000078316">
    <property type="component" value="Unassembled WGS sequence"/>
</dbReference>
<sequence length="62" mass="6153">MTPVAAVLALACYAAAPAPLVGSDVHRALRGEPVAAAPARQAVAEAARGAAALHSRGRCHGR</sequence>
<proteinExistence type="predicted"/>